<proteinExistence type="predicted"/>
<organism evidence="1 2">
    <name type="scientific">Salmonella arizonae (strain ATCC BAA-731 / CDC346-86 / RSK2980)</name>
    <dbReference type="NCBI Taxonomy" id="41514"/>
    <lineage>
        <taxon>Bacteria</taxon>
        <taxon>Pseudomonadati</taxon>
        <taxon>Pseudomonadota</taxon>
        <taxon>Gammaproteobacteria</taxon>
        <taxon>Enterobacterales</taxon>
        <taxon>Enterobacteriaceae</taxon>
        <taxon>Salmonella</taxon>
    </lineage>
</organism>
<accession>A9MNC0</accession>
<dbReference type="AlphaFoldDB" id="A9MNC0"/>
<dbReference type="KEGG" id="ses:SARI_01035"/>
<dbReference type="HOGENOM" id="CLU_3204970_0_0_6"/>
<dbReference type="STRING" id="41514.SARI_01035"/>
<dbReference type="EMBL" id="CP000880">
    <property type="protein sequence ID" value="ABX20943.1"/>
    <property type="molecule type" value="Genomic_DNA"/>
</dbReference>
<evidence type="ECO:0000313" key="2">
    <source>
        <dbReference type="Proteomes" id="UP000002084"/>
    </source>
</evidence>
<dbReference type="Proteomes" id="UP000002084">
    <property type="component" value="Chromosome"/>
</dbReference>
<keyword evidence="2" id="KW-1185">Reference proteome</keyword>
<sequence>MYLPDPKEKWQKHKESANARHRFIKHRFYLLKRQSQKCGPGSNFLLPGEKMRD</sequence>
<gene>
    <name evidence="1" type="ordered locus">SARI_01035</name>
</gene>
<protein>
    <submittedName>
        <fullName evidence="1">Uncharacterized protein</fullName>
    </submittedName>
</protein>
<name>A9MNC0_SALAR</name>
<evidence type="ECO:0000313" key="1">
    <source>
        <dbReference type="EMBL" id="ABX20943.1"/>
    </source>
</evidence>
<reference evidence="1 2" key="1">
    <citation type="submission" date="2007-11" db="EMBL/GenBank/DDBJ databases">
        <authorList>
            <consortium name="The Salmonella enterica serovar Arizonae Genome Sequencing Project"/>
            <person name="McClelland M."/>
            <person name="Sanderson E.K."/>
            <person name="Porwollik S."/>
            <person name="Spieth J."/>
            <person name="Clifton W.S."/>
            <person name="Fulton R."/>
            <person name="Chunyan W."/>
            <person name="Wollam A."/>
            <person name="Shah N."/>
            <person name="Pepin K."/>
            <person name="Bhonagiri V."/>
            <person name="Nash W."/>
            <person name="Johnson M."/>
            <person name="Thiruvilangam P."/>
            <person name="Wilson R."/>
        </authorList>
    </citation>
    <scope>NUCLEOTIDE SEQUENCE [LARGE SCALE GENOMIC DNA]</scope>
    <source>
        <strain evidence="2">ATCC BAA-731 / CDC346-86 / RSK2980</strain>
    </source>
</reference>